<evidence type="ECO:0000259" key="11">
    <source>
        <dbReference type="PROSITE" id="PS51873"/>
    </source>
</evidence>
<dbReference type="GO" id="GO:0061630">
    <property type="term" value="F:ubiquitin protein ligase activity"/>
    <property type="evidence" value="ECO:0007669"/>
    <property type="project" value="UniProtKB-EC"/>
</dbReference>
<dbReference type="InterPro" id="IPR001841">
    <property type="entry name" value="Znf_RING"/>
</dbReference>
<dbReference type="Gene3D" id="3.30.40.10">
    <property type="entry name" value="Zinc/RING finger domain, C3HC4 (zinc finger)"/>
    <property type="match status" value="1"/>
</dbReference>
<keyword evidence="6 9" id="KW-0863">Zinc-finger</keyword>
<evidence type="ECO:0000256" key="2">
    <source>
        <dbReference type="ARBA" id="ARBA00012251"/>
    </source>
</evidence>
<evidence type="ECO:0000256" key="5">
    <source>
        <dbReference type="ARBA" id="ARBA00022737"/>
    </source>
</evidence>
<evidence type="ECO:0000256" key="9">
    <source>
        <dbReference type="PROSITE-ProRule" id="PRU00175"/>
    </source>
</evidence>
<evidence type="ECO:0000256" key="8">
    <source>
        <dbReference type="ARBA" id="ARBA00022833"/>
    </source>
</evidence>
<proteinExistence type="predicted"/>
<keyword evidence="3" id="KW-0808">Transferase</keyword>
<dbReference type="PANTHER" id="PTHR11685">
    <property type="entry name" value="RBR FAMILY RING FINGER AND IBR DOMAIN-CONTAINING"/>
    <property type="match status" value="1"/>
</dbReference>
<accession>A0AAN6P545</accession>
<gene>
    <name evidence="12" type="ORF">C8A01DRAFT_51204</name>
</gene>
<dbReference type="SUPFAM" id="SSF57850">
    <property type="entry name" value="RING/U-box"/>
    <property type="match status" value="2"/>
</dbReference>
<dbReference type="InterPro" id="IPR044066">
    <property type="entry name" value="TRIAD_supradom"/>
</dbReference>
<evidence type="ECO:0000256" key="3">
    <source>
        <dbReference type="ARBA" id="ARBA00022679"/>
    </source>
</evidence>
<dbReference type="AlphaFoldDB" id="A0AAN6P545"/>
<dbReference type="GO" id="GO:0016567">
    <property type="term" value="P:protein ubiquitination"/>
    <property type="evidence" value="ECO:0007669"/>
    <property type="project" value="InterPro"/>
</dbReference>
<dbReference type="Gene3D" id="1.20.120.1750">
    <property type="match status" value="1"/>
</dbReference>
<keyword evidence="13" id="KW-1185">Reference proteome</keyword>
<evidence type="ECO:0000259" key="10">
    <source>
        <dbReference type="PROSITE" id="PS50089"/>
    </source>
</evidence>
<evidence type="ECO:0000256" key="6">
    <source>
        <dbReference type="ARBA" id="ARBA00022771"/>
    </source>
</evidence>
<keyword evidence="7" id="KW-0833">Ubl conjugation pathway</keyword>
<feature type="domain" description="RING-type" evidence="10">
    <location>
        <begin position="5"/>
        <end position="59"/>
    </location>
</feature>
<dbReference type="InterPro" id="IPR002867">
    <property type="entry name" value="IBR_dom"/>
</dbReference>
<sequence length="196" mass="21292">MAIGCVVCMESKAAAAFPGSPLTDRCNHAPRTCLECVSGSIRTHIESGLSTDVPCPECTGIMSSADIQRYADSKTRQRYDELRLYRVVEEDEDFIWCSAGCGSGQIHEDGLAQPIVKCASCGCKTCFLCKVPWHVGLTCDEWSSLVAASAADDTSAQTLLQRAEELRASKDTIDQTTKPCPRCSWNIEKNGGWCVV</sequence>
<feature type="domain" description="RING-type" evidence="11">
    <location>
        <begin position="1"/>
        <end position="196"/>
    </location>
</feature>
<evidence type="ECO:0000313" key="13">
    <source>
        <dbReference type="Proteomes" id="UP001303115"/>
    </source>
</evidence>
<evidence type="ECO:0000256" key="7">
    <source>
        <dbReference type="ARBA" id="ARBA00022786"/>
    </source>
</evidence>
<dbReference type="GO" id="GO:0008270">
    <property type="term" value="F:zinc ion binding"/>
    <property type="evidence" value="ECO:0007669"/>
    <property type="project" value="UniProtKB-KW"/>
</dbReference>
<evidence type="ECO:0000256" key="1">
    <source>
        <dbReference type="ARBA" id="ARBA00001798"/>
    </source>
</evidence>
<dbReference type="CDD" id="cd20335">
    <property type="entry name" value="BRcat_RBR"/>
    <property type="match status" value="1"/>
</dbReference>
<comment type="catalytic activity">
    <reaction evidence="1">
        <text>[E2 ubiquitin-conjugating enzyme]-S-ubiquitinyl-L-cysteine + [acceptor protein]-L-lysine = [E2 ubiquitin-conjugating enzyme]-L-cysteine + [acceptor protein]-N(6)-ubiquitinyl-L-lysine.</text>
        <dbReference type="EC" id="2.3.2.31"/>
    </reaction>
</comment>
<dbReference type="InterPro" id="IPR013083">
    <property type="entry name" value="Znf_RING/FYVE/PHD"/>
</dbReference>
<dbReference type="SMART" id="SM00647">
    <property type="entry name" value="IBR"/>
    <property type="match status" value="1"/>
</dbReference>
<keyword evidence="8" id="KW-0862">Zinc</keyword>
<dbReference type="Proteomes" id="UP001303115">
    <property type="component" value="Unassembled WGS sequence"/>
</dbReference>
<reference evidence="13" key="1">
    <citation type="journal article" date="2023" name="Mol. Phylogenet. Evol.">
        <title>Genome-scale phylogeny and comparative genomics of the fungal order Sordariales.</title>
        <authorList>
            <person name="Hensen N."/>
            <person name="Bonometti L."/>
            <person name="Westerberg I."/>
            <person name="Brannstrom I.O."/>
            <person name="Guillou S."/>
            <person name="Cros-Aarteil S."/>
            <person name="Calhoun S."/>
            <person name="Haridas S."/>
            <person name="Kuo A."/>
            <person name="Mondo S."/>
            <person name="Pangilinan J."/>
            <person name="Riley R."/>
            <person name="LaButti K."/>
            <person name="Andreopoulos B."/>
            <person name="Lipzen A."/>
            <person name="Chen C."/>
            <person name="Yan M."/>
            <person name="Daum C."/>
            <person name="Ng V."/>
            <person name="Clum A."/>
            <person name="Steindorff A."/>
            <person name="Ohm R.A."/>
            <person name="Martin F."/>
            <person name="Silar P."/>
            <person name="Natvig D.O."/>
            <person name="Lalanne C."/>
            <person name="Gautier V."/>
            <person name="Ament-Velasquez S.L."/>
            <person name="Kruys A."/>
            <person name="Hutchinson M.I."/>
            <person name="Powell A.J."/>
            <person name="Barry K."/>
            <person name="Miller A.N."/>
            <person name="Grigoriev I.V."/>
            <person name="Debuchy R."/>
            <person name="Gladieux P."/>
            <person name="Hiltunen Thoren M."/>
            <person name="Johannesson H."/>
        </authorList>
    </citation>
    <scope>NUCLEOTIDE SEQUENCE [LARGE SCALE GENOMIC DNA]</scope>
    <source>
        <strain evidence="13">CBS 284.82</strain>
    </source>
</reference>
<dbReference type="PROSITE" id="PS51873">
    <property type="entry name" value="TRIAD"/>
    <property type="match status" value="1"/>
</dbReference>
<organism evidence="12 13">
    <name type="scientific">Parachaetomium inaequale</name>
    <dbReference type="NCBI Taxonomy" id="2588326"/>
    <lineage>
        <taxon>Eukaryota</taxon>
        <taxon>Fungi</taxon>
        <taxon>Dikarya</taxon>
        <taxon>Ascomycota</taxon>
        <taxon>Pezizomycotina</taxon>
        <taxon>Sordariomycetes</taxon>
        <taxon>Sordariomycetidae</taxon>
        <taxon>Sordariales</taxon>
        <taxon>Chaetomiaceae</taxon>
        <taxon>Parachaetomium</taxon>
    </lineage>
</organism>
<evidence type="ECO:0000256" key="4">
    <source>
        <dbReference type="ARBA" id="ARBA00022723"/>
    </source>
</evidence>
<dbReference type="PROSITE" id="PS50089">
    <property type="entry name" value="ZF_RING_2"/>
    <property type="match status" value="1"/>
</dbReference>
<dbReference type="Pfam" id="PF01485">
    <property type="entry name" value="IBR"/>
    <property type="match status" value="1"/>
</dbReference>
<evidence type="ECO:0000313" key="12">
    <source>
        <dbReference type="EMBL" id="KAK4031854.1"/>
    </source>
</evidence>
<dbReference type="InterPro" id="IPR031127">
    <property type="entry name" value="E3_UB_ligase_RBR"/>
</dbReference>
<keyword evidence="4" id="KW-0479">Metal-binding</keyword>
<dbReference type="EC" id="2.3.2.31" evidence="2"/>
<comment type="caution">
    <text evidence="12">The sequence shown here is derived from an EMBL/GenBank/DDBJ whole genome shotgun (WGS) entry which is preliminary data.</text>
</comment>
<protein>
    <recommendedName>
        <fullName evidence="2">RBR-type E3 ubiquitin transferase</fullName>
        <ecNumber evidence="2">2.3.2.31</ecNumber>
    </recommendedName>
</protein>
<keyword evidence="5" id="KW-0677">Repeat</keyword>
<name>A0AAN6P545_9PEZI</name>
<dbReference type="EMBL" id="MU854690">
    <property type="protein sequence ID" value="KAK4031854.1"/>
    <property type="molecule type" value="Genomic_DNA"/>
</dbReference>